<accession>A0A4Y8KIH7</accession>
<comment type="caution">
    <text evidence="1">The sequence shown here is derived from an EMBL/GenBank/DDBJ whole genome shotgun (WGS) entry which is preliminary data.</text>
</comment>
<name>A0A4Y8KIH7_9MICO</name>
<dbReference type="AlphaFoldDB" id="A0A4Y8KIH7"/>
<gene>
    <name evidence="1" type="ORF">E3T53_16100</name>
</gene>
<dbReference type="RefSeq" id="WP_134175692.1">
    <property type="nucleotide sequence ID" value="NZ_SODI01000002.1"/>
</dbReference>
<proteinExistence type="predicted"/>
<protein>
    <recommendedName>
        <fullName evidence="3">RES domain-containing protein</fullName>
    </recommendedName>
</protein>
<dbReference type="Proteomes" id="UP000298218">
    <property type="component" value="Unassembled WGS sequence"/>
</dbReference>
<organism evidence="1 2">
    <name type="scientific">Cryobacterium psychrophilum</name>
    <dbReference type="NCBI Taxonomy" id="41988"/>
    <lineage>
        <taxon>Bacteria</taxon>
        <taxon>Bacillati</taxon>
        <taxon>Actinomycetota</taxon>
        <taxon>Actinomycetes</taxon>
        <taxon>Micrococcales</taxon>
        <taxon>Microbacteriaceae</taxon>
        <taxon>Cryobacterium</taxon>
    </lineage>
</organism>
<keyword evidence="2" id="KW-1185">Reference proteome</keyword>
<dbReference type="OrthoDB" id="4722229at2"/>
<evidence type="ECO:0000313" key="1">
    <source>
        <dbReference type="EMBL" id="TFD75326.1"/>
    </source>
</evidence>
<sequence length="162" mass="17783">MVDSLEDIVEEPADAIEFPARAPAAVSYRWLEDRSASSATLQGTFCVATAADTIAALWPRFVNTAHRFGASDFDAAALKDSGPRDLTRTIASWLYQQNEPVVDGIEFASRHGDDLKLWAIFERPPDDSDISPLLTRVTPMDLSPETPELLDAFKTLGLTWTG</sequence>
<dbReference type="EMBL" id="SOHQ01000044">
    <property type="protein sequence ID" value="TFD75326.1"/>
    <property type="molecule type" value="Genomic_DNA"/>
</dbReference>
<evidence type="ECO:0000313" key="2">
    <source>
        <dbReference type="Proteomes" id="UP000298218"/>
    </source>
</evidence>
<reference evidence="1 2" key="1">
    <citation type="submission" date="2019-03" db="EMBL/GenBank/DDBJ databases">
        <title>Genomics of glacier-inhabiting Cryobacterium strains.</title>
        <authorList>
            <person name="Liu Q."/>
            <person name="Xin Y.-H."/>
        </authorList>
    </citation>
    <scope>NUCLEOTIDE SEQUENCE [LARGE SCALE GENOMIC DNA]</scope>
    <source>
        <strain evidence="1 2">CGMCC 1.4292</strain>
    </source>
</reference>
<evidence type="ECO:0008006" key="3">
    <source>
        <dbReference type="Google" id="ProtNLM"/>
    </source>
</evidence>